<name>A0A812RME6_9DINO</name>
<organism evidence="1 2">
    <name type="scientific">Symbiodinium natans</name>
    <dbReference type="NCBI Taxonomy" id="878477"/>
    <lineage>
        <taxon>Eukaryota</taxon>
        <taxon>Sar</taxon>
        <taxon>Alveolata</taxon>
        <taxon>Dinophyceae</taxon>
        <taxon>Suessiales</taxon>
        <taxon>Symbiodiniaceae</taxon>
        <taxon>Symbiodinium</taxon>
    </lineage>
</organism>
<accession>A0A812RME6</accession>
<dbReference type="OrthoDB" id="202775at2759"/>
<gene>
    <name evidence="1" type="primary">Cacna2d3</name>
    <name evidence="1" type="ORF">SNAT2548_LOCUS24106</name>
</gene>
<evidence type="ECO:0000313" key="1">
    <source>
        <dbReference type="EMBL" id="CAE7443208.1"/>
    </source>
</evidence>
<reference evidence="1" key="1">
    <citation type="submission" date="2021-02" db="EMBL/GenBank/DDBJ databases">
        <authorList>
            <person name="Dougan E. K."/>
            <person name="Rhodes N."/>
            <person name="Thang M."/>
            <person name="Chan C."/>
        </authorList>
    </citation>
    <scope>NUCLEOTIDE SEQUENCE</scope>
</reference>
<dbReference type="Proteomes" id="UP000604046">
    <property type="component" value="Unassembled WGS sequence"/>
</dbReference>
<dbReference type="AlphaFoldDB" id="A0A812RME6"/>
<evidence type="ECO:0000313" key="2">
    <source>
        <dbReference type="Proteomes" id="UP000604046"/>
    </source>
</evidence>
<keyword evidence="2" id="KW-1185">Reference proteome</keyword>
<sequence length="212" mass="23682">MSMILTFFVEGDLAWKSVGLHYVEAQEDAQPQQPQAPGAVLDTQDRKDCAAVILFDHVSPQYSGRRTPASDIAVGSTSGCQKVIIFLTNLGSGADTSVAKRRSCENRGILCNVPDGSDLSLIMASYYKYFATGQETCQPSFTRYKDAVTSTRHGPQHDIAGSEWCCTSQCTWCCKVWHRRIREVRRFCTGWLRGHDSDLGPTWWAFWLSARS</sequence>
<proteinExistence type="predicted"/>
<dbReference type="EMBL" id="CAJNDS010002346">
    <property type="protein sequence ID" value="CAE7443208.1"/>
    <property type="molecule type" value="Genomic_DNA"/>
</dbReference>
<comment type="caution">
    <text evidence="1">The sequence shown here is derived from an EMBL/GenBank/DDBJ whole genome shotgun (WGS) entry which is preliminary data.</text>
</comment>
<protein>
    <submittedName>
        <fullName evidence="1">Cacna2d3 protein</fullName>
    </submittedName>
</protein>